<keyword evidence="1" id="KW-0472">Membrane</keyword>
<reference evidence="2" key="1">
    <citation type="submission" date="2018-02" db="EMBL/GenBank/DDBJ databases">
        <title>Rhizophora mucronata_Transcriptome.</title>
        <authorList>
            <person name="Meera S.P."/>
            <person name="Sreeshan A."/>
            <person name="Augustine A."/>
        </authorList>
    </citation>
    <scope>NUCLEOTIDE SEQUENCE</scope>
    <source>
        <tissue evidence="2">Leaf</tissue>
    </source>
</reference>
<proteinExistence type="predicted"/>
<organism evidence="2">
    <name type="scientific">Rhizophora mucronata</name>
    <name type="common">Asiatic mangrove</name>
    <dbReference type="NCBI Taxonomy" id="61149"/>
    <lineage>
        <taxon>Eukaryota</taxon>
        <taxon>Viridiplantae</taxon>
        <taxon>Streptophyta</taxon>
        <taxon>Embryophyta</taxon>
        <taxon>Tracheophyta</taxon>
        <taxon>Spermatophyta</taxon>
        <taxon>Magnoliopsida</taxon>
        <taxon>eudicotyledons</taxon>
        <taxon>Gunneridae</taxon>
        <taxon>Pentapetalae</taxon>
        <taxon>rosids</taxon>
        <taxon>fabids</taxon>
        <taxon>Malpighiales</taxon>
        <taxon>Rhizophoraceae</taxon>
        <taxon>Rhizophora</taxon>
    </lineage>
</organism>
<keyword evidence="1" id="KW-1133">Transmembrane helix</keyword>
<accession>A0A2P2N304</accession>
<dbReference type="EMBL" id="GGEC01056354">
    <property type="protein sequence ID" value="MBX36838.1"/>
    <property type="molecule type" value="Transcribed_RNA"/>
</dbReference>
<name>A0A2P2N304_RHIMU</name>
<dbReference type="AlphaFoldDB" id="A0A2P2N304"/>
<keyword evidence="1" id="KW-0812">Transmembrane</keyword>
<evidence type="ECO:0000256" key="1">
    <source>
        <dbReference type="SAM" id="Phobius"/>
    </source>
</evidence>
<feature type="transmembrane region" description="Helical" evidence="1">
    <location>
        <begin position="12"/>
        <end position="34"/>
    </location>
</feature>
<protein>
    <submittedName>
        <fullName evidence="2">Uncharacterized protein</fullName>
    </submittedName>
</protein>
<evidence type="ECO:0000313" key="2">
    <source>
        <dbReference type="EMBL" id="MBX36838.1"/>
    </source>
</evidence>
<sequence length="46" mass="5543">MLKNKLGHEMELLLLRIRSMFQMLESLILLLLFFSKKLLDWLVNLP</sequence>